<dbReference type="Proteomes" id="UP000621454">
    <property type="component" value="Unassembled WGS sequence"/>
</dbReference>
<evidence type="ECO:0000313" key="2">
    <source>
        <dbReference type="EMBL" id="GGB16258.1"/>
    </source>
</evidence>
<comment type="caution">
    <text evidence="2">The sequence shown here is derived from an EMBL/GenBank/DDBJ whole genome shotgun (WGS) entry which is preliminary data.</text>
</comment>
<feature type="region of interest" description="Disordered" evidence="1">
    <location>
        <begin position="238"/>
        <end position="274"/>
    </location>
</feature>
<gene>
    <name evidence="2" type="ORF">GCM10011489_00480</name>
</gene>
<proteinExistence type="predicted"/>
<name>A0A916WMH6_9ACTN</name>
<protein>
    <recommendedName>
        <fullName evidence="4">EcsC protein family protein</fullName>
    </recommendedName>
</protein>
<reference evidence="2" key="1">
    <citation type="journal article" date="2014" name="Int. J. Syst. Evol. Microbiol.">
        <title>Complete genome sequence of Corynebacterium casei LMG S-19264T (=DSM 44701T), isolated from a smear-ripened cheese.</title>
        <authorList>
            <consortium name="US DOE Joint Genome Institute (JGI-PGF)"/>
            <person name="Walter F."/>
            <person name="Albersmeier A."/>
            <person name="Kalinowski J."/>
            <person name="Ruckert C."/>
        </authorList>
    </citation>
    <scope>NUCLEOTIDE SEQUENCE</scope>
    <source>
        <strain evidence="2">CGMCC 1.12827</strain>
    </source>
</reference>
<keyword evidence="3" id="KW-1185">Reference proteome</keyword>
<organism evidence="2 3">
    <name type="scientific">Gordonia jinhuaensis</name>
    <dbReference type="NCBI Taxonomy" id="1517702"/>
    <lineage>
        <taxon>Bacteria</taxon>
        <taxon>Bacillati</taxon>
        <taxon>Actinomycetota</taxon>
        <taxon>Actinomycetes</taxon>
        <taxon>Mycobacteriales</taxon>
        <taxon>Gordoniaceae</taxon>
        <taxon>Gordonia</taxon>
    </lineage>
</organism>
<dbReference type="AlphaFoldDB" id="A0A916WMH6"/>
<feature type="compositionally biased region" description="Low complexity" evidence="1">
    <location>
        <begin position="242"/>
        <end position="262"/>
    </location>
</feature>
<dbReference type="EMBL" id="BMGC01000001">
    <property type="protein sequence ID" value="GGB16258.1"/>
    <property type="molecule type" value="Genomic_DNA"/>
</dbReference>
<evidence type="ECO:0000256" key="1">
    <source>
        <dbReference type="SAM" id="MobiDB-lite"/>
    </source>
</evidence>
<sequence length="274" mass="28009">MSDSATTPTPRHMLPGRSPVDRVGEWFTTIVDHGSRLQAPAVAAYVRALRQAHPDETPAQIIGRLEKRYTLAVTGSGAGVGATAAVPGIGTLGTVAALGAESAFFVEASALLALSIAEVHGISPRDQELRKTLVLSAILGDEGLVTLAAALGTRVGPLRRFGLGSMASSRVVGVNRALLKLLTRKTLVRKAPLALGKMLPAGIGAVIGGAGNRALGQSVVGNTRDAFGPPPRTWPVIDGHLADPVNPADPVDPAGAVNPADAGHGGAHQESDNR</sequence>
<dbReference type="RefSeq" id="WP_308421335.1">
    <property type="nucleotide sequence ID" value="NZ_BMGC01000001.1"/>
</dbReference>
<evidence type="ECO:0000313" key="3">
    <source>
        <dbReference type="Proteomes" id="UP000621454"/>
    </source>
</evidence>
<accession>A0A916WMH6</accession>
<evidence type="ECO:0008006" key="4">
    <source>
        <dbReference type="Google" id="ProtNLM"/>
    </source>
</evidence>
<reference evidence="2" key="2">
    <citation type="submission" date="2020-09" db="EMBL/GenBank/DDBJ databases">
        <authorList>
            <person name="Sun Q."/>
            <person name="Zhou Y."/>
        </authorList>
    </citation>
    <scope>NUCLEOTIDE SEQUENCE</scope>
    <source>
        <strain evidence="2">CGMCC 1.12827</strain>
    </source>
</reference>